<sequence length="109" mass="11833">MAKQLTGCLIKPVSTLKPCREYAQGAQCALAMLKVHNPFYLSADPGNAQSQGWSDAWQYQNSVYAVEAENTADVAAAVDFARNHHLRLVIKGTGHDYLGRSNAANSLLI</sequence>
<evidence type="ECO:0000313" key="2">
    <source>
        <dbReference type="Proteomes" id="UP000054877"/>
    </source>
</evidence>
<evidence type="ECO:0000313" key="1">
    <source>
        <dbReference type="EMBL" id="KTD61094.1"/>
    </source>
</evidence>
<comment type="caution">
    <text evidence="1">The sequence shown here is derived from an EMBL/GenBank/DDBJ whole genome shotgun (WGS) entry which is preliminary data.</text>
</comment>
<dbReference type="SUPFAM" id="SSF56176">
    <property type="entry name" value="FAD-binding/transporter-associated domain-like"/>
    <property type="match status" value="1"/>
</dbReference>
<reference evidence="1 2" key="1">
    <citation type="submission" date="2015-11" db="EMBL/GenBank/DDBJ databases">
        <title>Genomic analysis of 38 Legionella species identifies large and diverse effector repertoires.</title>
        <authorList>
            <person name="Burstein D."/>
            <person name="Amaro F."/>
            <person name="Zusman T."/>
            <person name="Lifshitz Z."/>
            <person name="Cohen O."/>
            <person name="Gilbert J.A."/>
            <person name="Pupko T."/>
            <person name="Shuman H.A."/>
            <person name="Segal G."/>
        </authorList>
    </citation>
    <scope>NUCLEOTIDE SEQUENCE [LARGE SCALE GENOMIC DNA]</scope>
    <source>
        <strain evidence="1 2">Mt.St.Helens-9</strain>
    </source>
</reference>
<name>A0A0W0YX66_LEGSP</name>
<dbReference type="Proteomes" id="UP000054877">
    <property type="component" value="Unassembled WGS sequence"/>
</dbReference>
<keyword evidence="2" id="KW-1185">Reference proteome</keyword>
<gene>
    <name evidence="1" type="ORF">Lspi_2714</name>
</gene>
<proteinExistence type="predicted"/>
<accession>A0A0W0YX66</accession>
<dbReference type="OrthoDB" id="9775082at2"/>
<dbReference type="PATRIC" id="fig|452.5.peg.3005"/>
<dbReference type="STRING" id="452.Lspi_2714"/>
<protein>
    <submittedName>
        <fullName evidence="1">FAD linked oxidase</fullName>
    </submittedName>
</protein>
<dbReference type="RefSeq" id="WP_133141196.1">
    <property type="nucleotide sequence ID" value="NZ_CAAAII010000012.1"/>
</dbReference>
<organism evidence="1 2">
    <name type="scientific">Legionella spiritensis</name>
    <dbReference type="NCBI Taxonomy" id="452"/>
    <lineage>
        <taxon>Bacteria</taxon>
        <taxon>Pseudomonadati</taxon>
        <taxon>Pseudomonadota</taxon>
        <taxon>Gammaproteobacteria</taxon>
        <taxon>Legionellales</taxon>
        <taxon>Legionellaceae</taxon>
        <taxon>Legionella</taxon>
    </lineage>
</organism>
<dbReference type="EMBL" id="LNYX01000034">
    <property type="protein sequence ID" value="KTD61094.1"/>
    <property type="molecule type" value="Genomic_DNA"/>
</dbReference>
<dbReference type="InterPro" id="IPR016169">
    <property type="entry name" value="FAD-bd_PCMH_sub2"/>
</dbReference>
<dbReference type="AlphaFoldDB" id="A0A0W0YX66"/>
<dbReference type="GO" id="GO:0050660">
    <property type="term" value="F:flavin adenine dinucleotide binding"/>
    <property type="evidence" value="ECO:0007669"/>
    <property type="project" value="InterPro"/>
</dbReference>
<dbReference type="InterPro" id="IPR036318">
    <property type="entry name" value="FAD-bd_PCMH-like_sf"/>
</dbReference>
<dbReference type="Gene3D" id="3.30.465.10">
    <property type="match status" value="1"/>
</dbReference>